<dbReference type="Proteomes" id="UP000612585">
    <property type="component" value="Unassembled WGS sequence"/>
</dbReference>
<evidence type="ECO:0000259" key="6">
    <source>
        <dbReference type="Pfam" id="PF07291"/>
    </source>
</evidence>
<gene>
    <name evidence="7" type="ORF">Vau01_117090</name>
</gene>
<comment type="caution">
    <text evidence="7">The sequence shown here is derived from an EMBL/GenBank/DDBJ whole genome shotgun (WGS) entry which is preliminary data.</text>
</comment>
<dbReference type="GO" id="GO:0016020">
    <property type="term" value="C:membrane"/>
    <property type="evidence" value="ECO:0007669"/>
    <property type="project" value="UniProtKB-SubCell"/>
</dbReference>
<feature type="domain" description="Methylamine utilisation protein MauE" evidence="6">
    <location>
        <begin position="1"/>
        <end position="131"/>
    </location>
</feature>
<dbReference type="GO" id="GO:0030416">
    <property type="term" value="P:methylamine metabolic process"/>
    <property type="evidence" value="ECO:0007669"/>
    <property type="project" value="InterPro"/>
</dbReference>
<evidence type="ECO:0000256" key="5">
    <source>
        <dbReference type="SAM" id="Phobius"/>
    </source>
</evidence>
<keyword evidence="8" id="KW-1185">Reference proteome</keyword>
<dbReference type="EMBL" id="BOPG01000110">
    <property type="protein sequence ID" value="GIJ64193.1"/>
    <property type="molecule type" value="Genomic_DNA"/>
</dbReference>
<evidence type="ECO:0000313" key="8">
    <source>
        <dbReference type="Proteomes" id="UP000612585"/>
    </source>
</evidence>
<reference evidence="7" key="1">
    <citation type="submission" date="2021-01" db="EMBL/GenBank/DDBJ databases">
        <title>Whole genome shotgun sequence of Virgisporangium aurantiacum NBRC 16421.</title>
        <authorList>
            <person name="Komaki H."/>
            <person name="Tamura T."/>
        </authorList>
    </citation>
    <scope>NUCLEOTIDE SEQUENCE</scope>
    <source>
        <strain evidence="7">NBRC 16421</strain>
    </source>
</reference>
<keyword evidence="2 5" id="KW-0812">Transmembrane</keyword>
<evidence type="ECO:0000256" key="4">
    <source>
        <dbReference type="ARBA" id="ARBA00023136"/>
    </source>
</evidence>
<feature type="transmembrane region" description="Helical" evidence="5">
    <location>
        <begin position="49"/>
        <end position="68"/>
    </location>
</feature>
<evidence type="ECO:0000313" key="7">
    <source>
        <dbReference type="EMBL" id="GIJ64193.1"/>
    </source>
</evidence>
<protein>
    <submittedName>
        <fullName evidence="7">Methylamine utilization protein MauE</fullName>
    </submittedName>
</protein>
<organism evidence="7 8">
    <name type="scientific">Virgisporangium aurantiacum</name>
    <dbReference type="NCBI Taxonomy" id="175570"/>
    <lineage>
        <taxon>Bacteria</taxon>
        <taxon>Bacillati</taxon>
        <taxon>Actinomycetota</taxon>
        <taxon>Actinomycetes</taxon>
        <taxon>Micromonosporales</taxon>
        <taxon>Micromonosporaceae</taxon>
        <taxon>Virgisporangium</taxon>
    </lineage>
</organism>
<dbReference type="AlphaFoldDB" id="A0A8J3ZMB8"/>
<accession>A0A8J3ZMB8</accession>
<keyword evidence="3 5" id="KW-1133">Transmembrane helix</keyword>
<dbReference type="Pfam" id="PF07291">
    <property type="entry name" value="MauE"/>
    <property type="match status" value="1"/>
</dbReference>
<feature type="transmembrane region" description="Helical" evidence="5">
    <location>
        <begin position="139"/>
        <end position="159"/>
    </location>
</feature>
<proteinExistence type="predicted"/>
<feature type="transmembrane region" description="Helical" evidence="5">
    <location>
        <begin position="74"/>
        <end position="94"/>
    </location>
</feature>
<dbReference type="InterPro" id="IPR009908">
    <property type="entry name" value="Methylamine_util_MauE"/>
</dbReference>
<comment type="subcellular location">
    <subcellularLocation>
        <location evidence="1">Membrane</location>
        <topology evidence="1">Multi-pass membrane protein</topology>
    </subcellularLocation>
</comment>
<evidence type="ECO:0000256" key="2">
    <source>
        <dbReference type="ARBA" id="ARBA00022692"/>
    </source>
</evidence>
<evidence type="ECO:0000256" key="1">
    <source>
        <dbReference type="ARBA" id="ARBA00004141"/>
    </source>
</evidence>
<dbReference type="RefSeq" id="WP_373320495.1">
    <property type="nucleotide sequence ID" value="NZ_BOPG01000110.1"/>
</dbReference>
<evidence type="ECO:0000256" key="3">
    <source>
        <dbReference type="ARBA" id="ARBA00022989"/>
    </source>
</evidence>
<feature type="transmembrane region" description="Helical" evidence="5">
    <location>
        <begin position="115"/>
        <end position="133"/>
    </location>
</feature>
<keyword evidence="4 5" id="KW-0472">Membrane</keyword>
<name>A0A8J3ZMB8_9ACTN</name>
<sequence length="184" mass="19105">MQYLEIACRVALLAVFLASLVSKVRRTDFVEFAESLRAMRIVARRRTRLVAGAVVGAEATAVVLLAVPRTGATAYAFALALLVGFTVAVVVVLVRHERVSCRCFGASARPVGGLHIARNSFLLALCVAGLAASRTVGSWHPGGVALAVCGGLVAALFVVRSEDLGAVIVSTPKPGGPASVPSRR</sequence>